<sequence>MARQAPNFRFGRIRHVVKAERLYNTITSKLNPSAKSPAHFIPHCGRHERGKALLKQPDPNRRGNKKKLTDDTSSLASDMTFATDSRYGDDDSARSPYAADCPGLNNGLPAEDAPANRRPTFTD</sequence>
<feature type="region of interest" description="Disordered" evidence="1">
    <location>
        <begin position="30"/>
        <end position="123"/>
    </location>
</feature>
<dbReference type="EMBL" id="MTYJ01000239">
    <property type="protein sequence ID" value="OWA51801.1"/>
    <property type="molecule type" value="Genomic_DNA"/>
</dbReference>
<gene>
    <name evidence="2" type="ORF">BV898_16267</name>
</gene>
<dbReference type="Proteomes" id="UP000192578">
    <property type="component" value="Unassembled WGS sequence"/>
</dbReference>
<dbReference type="OrthoDB" id="76949at2759"/>
<evidence type="ECO:0000313" key="3">
    <source>
        <dbReference type="Proteomes" id="UP000192578"/>
    </source>
</evidence>
<dbReference type="AlphaFoldDB" id="A0A9X6RLM8"/>
<organism evidence="2 3">
    <name type="scientific">Hypsibius exemplaris</name>
    <name type="common">Freshwater tardigrade</name>
    <dbReference type="NCBI Taxonomy" id="2072580"/>
    <lineage>
        <taxon>Eukaryota</taxon>
        <taxon>Metazoa</taxon>
        <taxon>Ecdysozoa</taxon>
        <taxon>Tardigrada</taxon>
        <taxon>Eutardigrada</taxon>
        <taxon>Parachela</taxon>
        <taxon>Hypsibioidea</taxon>
        <taxon>Hypsibiidae</taxon>
        <taxon>Hypsibius</taxon>
    </lineage>
</organism>
<evidence type="ECO:0000313" key="2">
    <source>
        <dbReference type="EMBL" id="OWA51801.1"/>
    </source>
</evidence>
<comment type="caution">
    <text evidence="2">The sequence shown here is derived from an EMBL/GenBank/DDBJ whole genome shotgun (WGS) entry which is preliminary data.</text>
</comment>
<keyword evidence="3" id="KW-1185">Reference proteome</keyword>
<protein>
    <submittedName>
        <fullName evidence="2">Uncharacterized protein</fullName>
    </submittedName>
</protein>
<feature type="compositionally biased region" description="Polar residues" evidence="1">
    <location>
        <begin position="71"/>
        <end position="83"/>
    </location>
</feature>
<proteinExistence type="predicted"/>
<name>A0A9X6RLM8_HYPEX</name>
<reference evidence="3" key="1">
    <citation type="submission" date="2017-01" db="EMBL/GenBank/DDBJ databases">
        <title>Comparative genomics of anhydrobiosis in the tardigrade Hypsibius dujardini.</title>
        <authorList>
            <person name="Yoshida Y."/>
            <person name="Koutsovoulos G."/>
            <person name="Laetsch D."/>
            <person name="Stevens L."/>
            <person name="Kumar S."/>
            <person name="Horikawa D."/>
            <person name="Ishino K."/>
            <person name="Komine S."/>
            <person name="Tomita M."/>
            <person name="Blaxter M."/>
            <person name="Arakawa K."/>
        </authorList>
    </citation>
    <scope>NUCLEOTIDE SEQUENCE [LARGE SCALE GENOMIC DNA]</scope>
    <source>
        <strain evidence="3">Z151</strain>
    </source>
</reference>
<accession>A0A9X6RLM8</accession>
<evidence type="ECO:0000256" key="1">
    <source>
        <dbReference type="SAM" id="MobiDB-lite"/>
    </source>
</evidence>